<dbReference type="EMBL" id="QTSX02002910">
    <property type="protein sequence ID" value="KAJ9073403.1"/>
    <property type="molecule type" value="Genomic_DNA"/>
</dbReference>
<name>A0ACC2TFG5_9FUNG</name>
<keyword evidence="2" id="KW-1185">Reference proteome</keyword>
<comment type="caution">
    <text evidence="1">The sequence shown here is derived from an EMBL/GenBank/DDBJ whole genome shotgun (WGS) entry which is preliminary data.</text>
</comment>
<evidence type="ECO:0000313" key="1">
    <source>
        <dbReference type="EMBL" id="KAJ9073403.1"/>
    </source>
</evidence>
<reference evidence="1" key="1">
    <citation type="submission" date="2022-04" db="EMBL/GenBank/DDBJ databases">
        <title>Genome of the entomopathogenic fungus Entomophthora muscae.</title>
        <authorList>
            <person name="Elya C."/>
            <person name="Lovett B.R."/>
            <person name="Lee E."/>
            <person name="Macias A.M."/>
            <person name="Hajek A.E."/>
            <person name="De Bivort B.L."/>
            <person name="Kasson M.T."/>
            <person name="De Fine Licht H.H."/>
            <person name="Stajich J.E."/>
        </authorList>
    </citation>
    <scope>NUCLEOTIDE SEQUENCE</scope>
    <source>
        <strain evidence="1">Berkeley</strain>
    </source>
</reference>
<gene>
    <name evidence="1" type="ORF">DSO57_1016944</name>
</gene>
<protein>
    <submittedName>
        <fullName evidence="1">Uncharacterized protein</fullName>
    </submittedName>
</protein>
<organism evidence="1 2">
    <name type="scientific">Entomophthora muscae</name>
    <dbReference type="NCBI Taxonomy" id="34485"/>
    <lineage>
        <taxon>Eukaryota</taxon>
        <taxon>Fungi</taxon>
        <taxon>Fungi incertae sedis</taxon>
        <taxon>Zoopagomycota</taxon>
        <taxon>Entomophthoromycotina</taxon>
        <taxon>Entomophthoromycetes</taxon>
        <taxon>Entomophthorales</taxon>
        <taxon>Entomophthoraceae</taxon>
        <taxon>Entomophthora</taxon>
    </lineage>
</organism>
<evidence type="ECO:0000313" key="2">
    <source>
        <dbReference type="Proteomes" id="UP001165960"/>
    </source>
</evidence>
<accession>A0ACC2TFG5</accession>
<proteinExistence type="predicted"/>
<sequence length="109" mass="11873">MKLRSSKVVGSLAASTKRTPSVKREENVKRLISREGLHLENNSTNSQEQDVVSEAGSPLTSFPSSPVQRSPNPTGDGGVEIKKEFIKVEKIEPSIIKDTSIPSAQIQMK</sequence>
<dbReference type="Proteomes" id="UP001165960">
    <property type="component" value="Unassembled WGS sequence"/>
</dbReference>